<accession>A0ACC2MAJ1</accession>
<keyword evidence="2" id="KW-1185">Reference proteome</keyword>
<protein>
    <submittedName>
        <fullName evidence="1">Uncharacterized protein</fullName>
    </submittedName>
</protein>
<dbReference type="Proteomes" id="UP001234297">
    <property type="component" value="Chromosome 2"/>
</dbReference>
<reference evidence="1 2" key="1">
    <citation type="journal article" date="2022" name="Hortic Res">
        <title>A haplotype resolved chromosomal level avocado genome allows analysis of novel avocado genes.</title>
        <authorList>
            <person name="Nath O."/>
            <person name="Fletcher S.J."/>
            <person name="Hayward A."/>
            <person name="Shaw L.M."/>
            <person name="Masouleh A.K."/>
            <person name="Furtado A."/>
            <person name="Henry R.J."/>
            <person name="Mitter N."/>
        </authorList>
    </citation>
    <scope>NUCLEOTIDE SEQUENCE [LARGE SCALE GENOMIC DNA]</scope>
    <source>
        <strain evidence="2">cv. Hass</strain>
    </source>
</reference>
<sequence length="139" mass="16057">MTIYHCNHCDDYSHEKASSVRSHIKSNHPLAKYVCTFKNCPEAFEEKKDLDSHKNDSHTGIHASKLISVKIQDWKYEFTLNAIDTSITTVFQMKELVANETGQNAEKIRLKHNGIIMVDHLNLARYCIEEAEEVFMSTR</sequence>
<gene>
    <name evidence="1" type="ORF">MRB53_004356</name>
</gene>
<name>A0ACC2MAJ1_PERAE</name>
<evidence type="ECO:0000313" key="1">
    <source>
        <dbReference type="EMBL" id="KAJ8642608.1"/>
    </source>
</evidence>
<proteinExistence type="predicted"/>
<evidence type="ECO:0000313" key="2">
    <source>
        <dbReference type="Proteomes" id="UP001234297"/>
    </source>
</evidence>
<organism evidence="1 2">
    <name type="scientific">Persea americana</name>
    <name type="common">Avocado</name>
    <dbReference type="NCBI Taxonomy" id="3435"/>
    <lineage>
        <taxon>Eukaryota</taxon>
        <taxon>Viridiplantae</taxon>
        <taxon>Streptophyta</taxon>
        <taxon>Embryophyta</taxon>
        <taxon>Tracheophyta</taxon>
        <taxon>Spermatophyta</taxon>
        <taxon>Magnoliopsida</taxon>
        <taxon>Magnoliidae</taxon>
        <taxon>Laurales</taxon>
        <taxon>Lauraceae</taxon>
        <taxon>Persea</taxon>
    </lineage>
</organism>
<dbReference type="EMBL" id="CM056810">
    <property type="protein sequence ID" value="KAJ8642608.1"/>
    <property type="molecule type" value="Genomic_DNA"/>
</dbReference>
<comment type="caution">
    <text evidence="1">The sequence shown here is derived from an EMBL/GenBank/DDBJ whole genome shotgun (WGS) entry which is preliminary data.</text>
</comment>